<dbReference type="AlphaFoldDB" id="A0A1B0CMG2"/>
<evidence type="ECO:0000256" key="2">
    <source>
        <dbReference type="ARBA" id="ARBA00004123"/>
    </source>
</evidence>
<dbReference type="GO" id="GO:0005634">
    <property type="term" value="C:nucleus"/>
    <property type="evidence" value="ECO:0007669"/>
    <property type="project" value="UniProtKB-SubCell"/>
</dbReference>
<evidence type="ECO:0000256" key="1">
    <source>
        <dbReference type="ARBA" id="ARBA00001968"/>
    </source>
</evidence>
<keyword evidence="6" id="KW-0378">Hydrolase</keyword>
<comment type="similarity">
    <text evidence="3">Belongs to the HARBI1 family.</text>
</comment>
<keyword evidence="5" id="KW-0479">Metal-binding</keyword>
<evidence type="ECO:0000256" key="6">
    <source>
        <dbReference type="ARBA" id="ARBA00022801"/>
    </source>
</evidence>
<evidence type="ECO:0000313" key="10">
    <source>
        <dbReference type="EnsemblMetazoa" id="LLOJ005850-PA"/>
    </source>
</evidence>
<reference evidence="9" key="2">
    <citation type="journal article" date="2020" name="BMC">
        <title>Leishmania infection induces a limited differential gene expression in the sand fly midgut.</title>
        <authorList>
            <person name="Coutinho-Abreu I.V."/>
            <person name="Serafim T.D."/>
            <person name="Meneses C."/>
            <person name="Kamhawi S."/>
            <person name="Oliveira F."/>
            <person name="Valenzuela J.G."/>
        </authorList>
    </citation>
    <scope>NUCLEOTIDE SEQUENCE</scope>
    <source>
        <strain evidence="9">Jacobina</strain>
        <tissue evidence="9">Midgut</tissue>
    </source>
</reference>
<dbReference type="GO" id="GO:0004518">
    <property type="term" value="F:nuclease activity"/>
    <property type="evidence" value="ECO:0007669"/>
    <property type="project" value="UniProtKB-KW"/>
</dbReference>
<protein>
    <submittedName>
        <fullName evidence="9">Putative nuclease harbi1 solenopsis invicta</fullName>
    </submittedName>
</protein>
<evidence type="ECO:0000256" key="5">
    <source>
        <dbReference type="ARBA" id="ARBA00022723"/>
    </source>
</evidence>
<accession>A0A1B0CMG2</accession>
<proteinExistence type="inferred from homology"/>
<dbReference type="PANTHER" id="PTHR22930">
    <property type="match status" value="1"/>
</dbReference>
<dbReference type="GO" id="GO:0016787">
    <property type="term" value="F:hydrolase activity"/>
    <property type="evidence" value="ECO:0007669"/>
    <property type="project" value="UniProtKB-KW"/>
</dbReference>
<evidence type="ECO:0000259" key="8">
    <source>
        <dbReference type="Pfam" id="PF13359"/>
    </source>
</evidence>
<keyword evidence="4" id="KW-0540">Nuclease</keyword>
<dbReference type="Proteomes" id="UP000092461">
    <property type="component" value="Unassembled WGS sequence"/>
</dbReference>
<dbReference type="VEuPathDB" id="VectorBase:LLOJ005850"/>
<name>A0A1B0CMG2_LUTLO</name>
<reference evidence="11" key="1">
    <citation type="submission" date="2012-05" db="EMBL/GenBank/DDBJ databases">
        <title>Whole Genome Assembly of Lutzomyia longipalpis.</title>
        <authorList>
            <person name="Richards S."/>
            <person name="Qu C."/>
            <person name="Dillon R."/>
            <person name="Worley K."/>
            <person name="Scherer S."/>
            <person name="Batterton M."/>
            <person name="Taylor A."/>
            <person name="Hawes A."/>
            <person name="Hernandez B."/>
            <person name="Kovar C."/>
            <person name="Mandapat C."/>
            <person name="Pham C."/>
            <person name="Qu C."/>
            <person name="Jing C."/>
            <person name="Bess C."/>
            <person name="Bandaranaike D."/>
            <person name="Ngo D."/>
            <person name="Ongeri F."/>
            <person name="Arias F."/>
            <person name="Lara F."/>
            <person name="Weissenberger G."/>
            <person name="Kamau G."/>
            <person name="Han H."/>
            <person name="Shen H."/>
            <person name="Dinh H."/>
            <person name="Khalil I."/>
            <person name="Jones J."/>
            <person name="Shafer J."/>
            <person name="Jayaseelan J."/>
            <person name="Quiroz J."/>
            <person name="Blankenburg K."/>
            <person name="Nguyen L."/>
            <person name="Jackson L."/>
            <person name="Francisco L."/>
            <person name="Tang L.-Y."/>
            <person name="Pu L.-L."/>
            <person name="Perales L."/>
            <person name="Lorensuhewa L."/>
            <person name="Munidasa M."/>
            <person name="Coyle M."/>
            <person name="Taylor M."/>
            <person name="Puazo M."/>
            <person name="Firestine M."/>
            <person name="Scheel M."/>
            <person name="Javaid M."/>
            <person name="Wang M."/>
            <person name="Li M."/>
            <person name="Tabassum N."/>
            <person name="Saada N."/>
            <person name="Osuji N."/>
            <person name="Aqrawi P."/>
            <person name="Fu Q."/>
            <person name="Thornton R."/>
            <person name="Raj R."/>
            <person name="Goodspeed R."/>
            <person name="Mata R."/>
            <person name="Najjar R."/>
            <person name="Gubbala S."/>
            <person name="Lee S."/>
            <person name="Denson S."/>
            <person name="Patil S."/>
            <person name="Macmil S."/>
            <person name="Qi S."/>
            <person name="Matskevitch T."/>
            <person name="Palculict T."/>
            <person name="Mathew T."/>
            <person name="Vee V."/>
            <person name="Velamala V."/>
            <person name="Korchina V."/>
            <person name="Cai W."/>
            <person name="Liu W."/>
            <person name="Dai W."/>
            <person name="Zou X."/>
            <person name="Zhu Y."/>
            <person name="Zhang Y."/>
            <person name="Wu Y.-Q."/>
            <person name="Xin Y."/>
            <person name="Nazarath L."/>
            <person name="Kovar C."/>
            <person name="Han Y."/>
            <person name="Muzny D."/>
            <person name="Gibbs R."/>
        </authorList>
    </citation>
    <scope>NUCLEOTIDE SEQUENCE [LARGE SCALE GENOMIC DNA]</scope>
    <source>
        <strain evidence="11">Jacobina</strain>
    </source>
</reference>
<dbReference type="EnsemblMetazoa" id="LLOJ005850-RA">
    <property type="protein sequence ID" value="LLOJ005850-PA"/>
    <property type="gene ID" value="LLOJ005850"/>
</dbReference>
<evidence type="ECO:0000256" key="4">
    <source>
        <dbReference type="ARBA" id="ARBA00022722"/>
    </source>
</evidence>
<keyword evidence="7" id="KW-0539">Nucleus</keyword>
<evidence type="ECO:0000256" key="3">
    <source>
        <dbReference type="ARBA" id="ARBA00006958"/>
    </source>
</evidence>
<evidence type="ECO:0000313" key="9">
    <source>
        <dbReference type="EMBL" id="MBC1174922.1"/>
    </source>
</evidence>
<dbReference type="GO" id="GO:0046872">
    <property type="term" value="F:metal ion binding"/>
    <property type="evidence" value="ECO:0007669"/>
    <property type="project" value="UniProtKB-KW"/>
</dbReference>
<dbReference type="InterPro" id="IPR027806">
    <property type="entry name" value="HARBI1_dom"/>
</dbReference>
<sequence length="292" mass="32839">YLATGDSFHSLHLLFRLGKETVRACIHETTRVIWDVLKLPALTENTFIQTAKSFEVKSNFPNVAGALDGKHIMIRAPPKSGSNIVLLAICDANYRFTYVHVGTCGSMPDAGIFRQSNLGRALESGAMRLPPPTPTRNSSQLWPYVLLGDSAFALKPYMMIPYNLNTHCDNSKIIYNNEQSSARIFIENSFGILTARWAIFSKRLSLFPENAKFVCLACVALHNFLLSSAEHRQYVPAQLVDRVGADGRVIPGDWRSHFTVLQSGGTENTNRTNENAKELRDRIKDYLYQRRN</sequence>
<evidence type="ECO:0000313" key="11">
    <source>
        <dbReference type="Proteomes" id="UP000092461"/>
    </source>
</evidence>
<dbReference type="EMBL" id="GITU01006219">
    <property type="protein sequence ID" value="MBC1174922.1"/>
    <property type="molecule type" value="Transcribed_RNA"/>
</dbReference>
<comment type="subcellular location">
    <subcellularLocation>
        <location evidence="2">Nucleus</location>
    </subcellularLocation>
</comment>
<feature type="domain" description="DDE Tnp4" evidence="8">
    <location>
        <begin position="79"/>
        <end position="223"/>
    </location>
</feature>
<dbReference type="Pfam" id="PF13359">
    <property type="entry name" value="DDE_Tnp_4"/>
    <property type="match status" value="1"/>
</dbReference>
<keyword evidence="11" id="KW-1185">Reference proteome</keyword>
<evidence type="ECO:0000256" key="7">
    <source>
        <dbReference type="ARBA" id="ARBA00023242"/>
    </source>
</evidence>
<dbReference type="InterPro" id="IPR045249">
    <property type="entry name" value="HARBI1-like"/>
</dbReference>
<dbReference type="PANTHER" id="PTHR22930:SF269">
    <property type="entry name" value="NUCLEASE HARBI1-LIKE PROTEIN"/>
    <property type="match status" value="1"/>
</dbReference>
<organism evidence="10 11">
    <name type="scientific">Lutzomyia longipalpis</name>
    <name type="common">Sand fly</name>
    <dbReference type="NCBI Taxonomy" id="7200"/>
    <lineage>
        <taxon>Eukaryota</taxon>
        <taxon>Metazoa</taxon>
        <taxon>Ecdysozoa</taxon>
        <taxon>Arthropoda</taxon>
        <taxon>Hexapoda</taxon>
        <taxon>Insecta</taxon>
        <taxon>Pterygota</taxon>
        <taxon>Neoptera</taxon>
        <taxon>Endopterygota</taxon>
        <taxon>Diptera</taxon>
        <taxon>Nematocera</taxon>
        <taxon>Psychodoidea</taxon>
        <taxon>Psychodidae</taxon>
        <taxon>Lutzomyia</taxon>
        <taxon>Lutzomyia</taxon>
    </lineage>
</organism>
<dbReference type="EMBL" id="AJWK01018677">
    <property type="status" value="NOT_ANNOTATED_CDS"/>
    <property type="molecule type" value="Genomic_DNA"/>
</dbReference>
<reference evidence="10" key="3">
    <citation type="submission" date="2020-05" db="UniProtKB">
        <authorList>
            <consortium name="EnsemblMetazoa"/>
        </authorList>
    </citation>
    <scope>IDENTIFICATION</scope>
    <source>
        <strain evidence="10">Jacobina</strain>
    </source>
</reference>
<comment type="cofactor">
    <cofactor evidence="1">
        <name>a divalent metal cation</name>
        <dbReference type="ChEBI" id="CHEBI:60240"/>
    </cofactor>
</comment>